<comment type="similarity">
    <text evidence="1 2">Belongs to the anti-sigma-factor antagonist family.</text>
</comment>
<gene>
    <name evidence="4" type="ORF">Ssi02_42890</name>
</gene>
<dbReference type="PANTHER" id="PTHR33495:SF2">
    <property type="entry name" value="ANTI-SIGMA FACTOR ANTAGONIST TM_1081-RELATED"/>
    <property type="match status" value="1"/>
</dbReference>
<dbReference type="Gene3D" id="3.30.750.24">
    <property type="entry name" value="STAS domain"/>
    <property type="match status" value="1"/>
</dbReference>
<dbReference type="RefSeq" id="WP_204027981.1">
    <property type="nucleotide sequence ID" value="NZ_BOOW01000028.1"/>
</dbReference>
<dbReference type="Pfam" id="PF01740">
    <property type="entry name" value="STAS"/>
    <property type="match status" value="1"/>
</dbReference>
<evidence type="ECO:0000313" key="5">
    <source>
        <dbReference type="Proteomes" id="UP000606172"/>
    </source>
</evidence>
<dbReference type="InterPro" id="IPR002645">
    <property type="entry name" value="STAS_dom"/>
</dbReference>
<feature type="domain" description="STAS" evidence="3">
    <location>
        <begin position="4"/>
        <end position="113"/>
    </location>
</feature>
<dbReference type="CDD" id="cd07043">
    <property type="entry name" value="STAS_anti-anti-sigma_factors"/>
    <property type="match status" value="1"/>
</dbReference>
<dbReference type="PANTHER" id="PTHR33495">
    <property type="entry name" value="ANTI-SIGMA FACTOR ANTAGONIST TM_1081-RELATED-RELATED"/>
    <property type="match status" value="1"/>
</dbReference>
<comment type="caution">
    <text evidence="4">The sequence shown here is derived from an EMBL/GenBank/DDBJ whole genome shotgun (WGS) entry which is preliminary data.</text>
</comment>
<reference evidence="4" key="1">
    <citation type="submission" date="2021-01" db="EMBL/GenBank/DDBJ databases">
        <title>Whole genome shotgun sequence of Sinosporangium siamense NBRC 109515.</title>
        <authorList>
            <person name="Komaki H."/>
            <person name="Tamura T."/>
        </authorList>
    </citation>
    <scope>NUCLEOTIDE SEQUENCE</scope>
    <source>
        <strain evidence="4">NBRC 109515</strain>
    </source>
</reference>
<organism evidence="4 5">
    <name type="scientific">Sinosporangium siamense</name>
    <dbReference type="NCBI Taxonomy" id="1367973"/>
    <lineage>
        <taxon>Bacteria</taxon>
        <taxon>Bacillati</taxon>
        <taxon>Actinomycetota</taxon>
        <taxon>Actinomycetes</taxon>
        <taxon>Streptosporangiales</taxon>
        <taxon>Streptosporangiaceae</taxon>
        <taxon>Sinosporangium</taxon>
    </lineage>
</organism>
<dbReference type="EMBL" id="BOOW01000028">
    <property type="protein sequence ID" value="GII94058.1"/>
    <property type="molecule type" value="Genomic_DNA"/>
</dbReference>
<accession>A0A919RI47</accession>
<protein>
    <recommendedName>
        <fullName evidence="2">Anti-sigma factor antagonist</fullName>
    </recommendedName>
</protein>
<evidence type="ECO:0000313" key="4">
    <source>
        <dbReference type="EMBL" id="GII94058.1"/>
    </source>
</evidence>
<dbReference type="InterPro" id="IPR036513">
    <property type="entry name" value="STAS_dom_sf"/>
</dbReference>
<proteinExistence type="inferred from homology"/>
<sequence>MTPLALTLHTVEHAVVLRLSGELDHHTAPLVLEKLKTITLVRDRPFILDLDQLTFCDSSGIAALIAARNHAIAATTTLALVAVPHVVSRTFRLTGLDRILDAYPTVEAAAQAGGSVPS</sequence>
<evidence type="ECO:0000256" key="1">
    <source>
        <dbReference type="ARBA" id="ARBA00009013"/>
    </source>
</evidence>
<name>A0A919RI47_9ACTN</name>
<evidence type="ECO:0000259" key="3">
    <source>
        <dbReference type="PROSITE" id="PS50801"/>
    </source>
</evidence>
<dbReference type="Proteomes" id="UP000606172">
    <property type="component" value="Unassembled WGS sequence"/>
</dbReference>
<dbReference type="PROSITE" id="PS50801">
    <property type="entry name" value="STAS"/>
    <property type="match status" value="1"/>
</dbReference>
<dbReference type="GO" id="GO:0043856">
    <property type="term" value="F:anti-sigma factor antagonist activity"/>
    <property type="evidence" value="ECO:0007669"/>
    <property type="project" value="InterPro"/>
</dbReference>
<evidence type="ECO:0000256" key="2">
    <source>
        <dbReference type="RuleBase" id="RU003749"/>
    </source>
</evidence>
<keyword evidence="5" id="KW-1185">Reference proteome</keyword>
<dbReference type="NCBIfam" id="TIGR00377">
    <property type="entry name" value="ant_ant_sig"/>
    <property type="match status" value="1"/>
</dbReference>
<dbReference type="InterPro" id="IPR003658">
    <property type="entry name" value="Anti-sigma_ant"/>
</dbReference>
<dbReference type="SUPFAM" id="SSF52091">
    <property type="entry name" value="SpoIIaa-like"/>
    <property type="match status" value="1"/>
</dbReference>
<dbReference type="AlphaFoldDB" id="A0A919RI47"/>